<comment type="caution">
    <text evidence="2">The sequence shown here is derived from an EMBL/GenBank/DDBJ whole genome shotgun (WGS) entry which is preliminary data.</text>
</comment>
<evidence type="ECO:0000313" key="2">
    <source>
        <dbReference type="EMBL" id="RGE45098.1"/>
    </source>
</evidence>
<evidence type="ECO:0000313" key="3">
    <source>
        <dbReference type="Proteomes" id="UP000261948"/>
    </source>
</evidence>
<feature type="domain" description="DUF1330" evidence="1">
    <location>
        <begin position="3"/>
        <end position="96"/>
    </location>
</feature>
<dbReference type="InterPro" id="IPR011008">
    <property type="entry name" value="Dimeric_a/b-barrel"/>
</dbReference>
<dbReference type="PANTHER" id="PTHR41521">
    <property type="match status" value="1"/>
</dbReference>
<dbReference type="SUPFAM" id="SSF54909">
    <property type="entry name" value="Dimeric alpha+beta barrel"/>
    <property type="match status" value="1"/>
</dbReference>
<gene>
    <name evidence="2" type="ORF">DZC30_10675</name>
</gene>
<dbReference type="Pfam" id="PF07045">
    <property type="entry name" value="DUF1330"/>
    <property type="match status" value="1"/>
</dbReference>
<dbReference type="PANTHER" id="PTHR41521:SF4">
    <property type="entry name" value="BLR0684 PROTEIN"/>
    <property type="match status" value="1"/>
</dbReference>
<dbReference type="AlphaFoldDB" id="A0A373FLU8"/>
<dbReference type="EMBL" id="QURR01000011">
    <property type="protein sequence ID" value="RGE45098.1"/>
    <property type="molecule type" value="Genomic_DNA"/>
</dbReference>
<accession>A0A373FLU8</accession>
<dbReference type="InterPro" id="IPR010753">
    <property type="entry name" value="DUF1330"/>
</dbReference>
<reference evidence="2 3" key="1">
    <citation type="submission" date="2018-08" db="EMBL/GenBank/DDBJ databases">
        <title>Comamonas testosteroni strain SWCO2.</title>
        <authorList>
            <person name="Jiang N."/>
            <person name="Zhang X.Z."/>
        </authorList>
    </citation>
    <scope>NUCLEOTIDE SEQUENCE [LARGE SCALE GENOMIC DNA]</scope>
    <source>
        <strain evidence="2 3">SWCO2</strain>
    </source>
</reference>
<dbReference type="Gene3D" id="3.30.70.100">
    <property type="match status" value="1"/>
</dbReference>
<evidence type="ECO:0000259" key="1">
    <source>
        <dbReference type="Pfam" id="PF07045"/>
    </source>
</evidence>
<proteinExistence type="predicted"/>
<organism evidence="2 3">
    <name type="scientific">Comamonas testosteroni</name>
    <name type="common">Pseudomonas testosteroni</name>
    <dbReference type="NCBI Taxonomy" id="285"/>
    <lineage>
        <taxon>Bacteria</taxon>
        <taxon>Pseudomonadati</taxon>
        <taxon>Pseudomonadota</taxon>
        <taxon>Betaproteobacteria</taxon>
        <taxon>Burkholderiales</taxon>
        <taxon>Comamonadaceae</taxon>
        <taxon>Comamonas</taxon>
    </lineage>
</organism>
<name>A0A373FLU8_COMTE</name>
<protein>
    <submittedName>
        <fullName evidence="2">DUF1330 domain-containing protein</fullName>
    </submittedName>
</protein>
<dbReference type="OrthoDB" id="516779at2"/>
<keyword evidence="3" id="KW-1185">Reference proteome</keyword>
<sequence length="96" mass="10784">MASGYIIAYVEVTNPEQYTEYRKWSTEAMQVHGAEVCVRGGQVAVLEGDWAPERVVVLKFPSFEAAKSFHDSPEYRKARKAREGAAIMRMICVEGV</sequence>
<dbReference type="Proteomes" id="UP000261948">
    <property type="component" value="Unassembled WGS sequence"/>
</dbReference>